<keyword evidence="6" id="KW-1133">Transmembrane helix</keyword>
<dbReference type="SUPFAM" id="SSF58104">
    <property type="entry name" value="Methyl-accepting chemotaxis protein (MCP) signaling domain"/>
    <property type="match status" value="1"/>
</dbReference>
<dbReference type="Gene3D" id="1.10.287.950">
    <property type="entry name" value="Methyl-accepting chemotaxis protein"/>
    <property type="match status" value="1"/>
</dbReference>
<gene>
    <name evidence="9" type="ORF">HOP51_01145</name>
</gene>
<feature type="transmembrane region" description="Helical" evidence="6">
    <location>
        <begin position="164"/>
        <end position="186"/>
    </location>
</feature>
<dbReference type="RefSeq" id="WP_234272104.1">
    <property type="nucleotide sequence ID" value="NZ_JABFTT010000001.1"/>
</dbReference>
<dbReference type="Pfam" id="PF00015">
    <property type="entry name" value="MCPsignal"/>
    <property type="match status" value="1"/>
</dbReference>
<sequence length="588" mass="63916">MRDTGPVTNVNHPLSDDDVLISKTDTESYITYANHRFIEISGFDYVELYGEPHNLVRHPDIPEAVFADLWATLKSGTPWSGVLKNRRKNGDHYWVRANVTPLREGERVTGYASIRVKPSEKEVRFAEKVYADIREGGGRYAVRRGQVVRRALWRRLLRRNRHSLGFPLGAIATLGLAVPVLVGGWASWALRQAGVASTLSWAMPLAGILGGLLVAVLAWRLKRRLVRRLTEARDYALQVAAGNLEAQLPKEGRDELGRAMAALGFMGRSLKFLIHELEERVGAVTPTVDGLVRNNQEMGERIERQASAAQQTAATTEQIASTVAQTAEHAAQASLAAQSNSDEVSRASEVMQQLSAAMQAMAEQAKDMSSMVGTIDGIAFQTNILALNASVEAARAGEHGRGFAVVAGEVRKLAQQSADAAHRVQSMIEHSRQAIGESEVQAGQADDAMQRIREASQRLNDLIAEISAAAREQNDGVQQINQAVAEIDRDIQANASAMQTYQASTHELGHEVASLGHSARAFAPPRATMRGESLGTPARLPHAAMWTPAASAPTRDSSHHPTRDPLPKGQQANARGAQTDDSGEWDSF</sequence>
<evidence type="ECO:0000256" key="6">
    <source>
        <dbReference type="SAM" id="Phobius"/>
    </source>
</evidence>
<dbReference type="CDD" id="cd11386">
    <property type="entry name" value="MCP_signal"/>
    <property type="match status" value="1"/>
</dbReference>
<evidence type="ECO:0000313" key="9">
    <source>
        <dbReference type="EMBL" id="MCE8018726.1"/>
    </source>
</evidence>
<dbReference type="Proteomes" id="UP001320122">
    <property type="component" value="Unassembled WGS sequence"/>
</dbReference>
<dbReference type="PANTHER" id="PTHR43531:SF7">
    <property type="entry name" value="AEROTAXIS RECEPTOR"/>
    <property type="match status" value="1"/>
</dbReference>
<feature type="domain" description="Methyl-accepting transducer" evidence="7">
    <location>
        <begin position="280"/>
        <end position="509"/>
    </location>
</feature>
<proteinExistence type="inferred from homology"/>
<feature type="domain" description="HAMP" evidence="8">
    <location>
        <begin position="223"/>
        <end position="275"/>
    </location>
</feature>
<dbReference type="CDD" id="cd00130">
    <property type="entry name" value="PAS"/>
    <property type="match status" value="1"/>
</dbReference>
<feature type="region of interest" description="Disordered" evidence="5">
    <location>
        <begin position="548"/>
        <end position="588"/>
    </location>
</feature>
<dbReference type="Pfam" id="PF00672">
    <property type="entry name" value="HAMP"/>
    <property type="match status" value="1"/>
</dbReference>
<organism evidence="9 10">
    <name type="scientific">Billgrantia zhangzhouensis</name>
    <dbReference type="NCBI Taxonomy" id="2733481"/>
    <lineage>
        <taxon>Bacteria</taxon>
        <taxon>Pseudomonadati</taxon>
        <taxon>Pseudomonadota</taxon>
        <taxon>Gammaproteobacteria</taxon>
        <taxon>Oceanospirillales</taxon>
        <taxon>Halomonadaceae</taxon>
        <taxon>Billgrantia</taxon>
    </lineage>
</organism>
<dbReference type="InterPro" id="IPR003660">
    <property type="entry name" value="HAMP_dom"/>
</dbReference>
<name>A0ABS9A9Y8_9GAMM</name>
<evidence type="ECO:0000256" key="5">
    <source>
        <dbReference type="SAM" id="MobiDB-lite"/>
    </source>
</evidence>
<keyword evidence="10" id="KW-1185">Reference proteome</keyword>
<dbReference type="InterPro" id="IPR051310">
    <property type="entry name" value="MCP_chemotaxis"/>
</dbReference>
<keyword evidence="6" id="KW-0472">Membrane</keyword>
<dbReference type="EMBL" id="JABFTT010000001">
    <property type="protein sequence ID" value="MCE8018726.1"/>
    <property type="molecule type" value="Genomic_DNA"/>
</dbReference>
<comment type="caution">
    <text evidence="9">The sequence shown here is derived from an EMBL/GenBank/DDBJ whole genome shotgun (WGS) entry which is preliminary data.</text>
</comment>
<feature type="compositionally biased region" description="Basic and acidic residues" evidence="5">
    <location>
        <begin position="556"/>
        <end position="566"/>
    </location>
</feature>
<evidence type="ECO:0000313" key="10">
    <source>
        <dbReference type="Proteomes" id="UP001320122"/>
    </source>
</evidence>
<accession>A0ABS9A9Y8</accession>
<keyword evidence="6" id="KW-0812">Transmembrane</keyword>
<keyword evidence="1 3" id="KW-0807">Transducer</keyword>
<evidence type="ECO:0000256" key="4">
    <source>
        <dbReference type="SAM" id="Coils"/>
    </source>
</evidence>
<evidence type="ECO:0000256" key="2">
    <source>
        <dbReference type="ARBA" id="ARBA00029447"/>
    </source>
</evidence>
<dbReference type="PROSITE" id="PS50111">
    <property type="entry name" value="CHEMOTAXIS_TRANSDUC_2"/>
    <property type="match status" value="1"/>
</dbReference>
<dbReference type="InterPro" id="IPR004090">
    <property type="entry name" value="Chemotax_Me-accpt_rcpt"/>
</dbReference>
<dbReference type="InterPro" id="IPR004089">
    <property type="entry name" value="MCPsignal_dom"/>
</dbReference>
<dbReference type="SMART" id="SM00304">
    <property type="entry name" value="HAMP"/>
    <property type="match status" value="1"/>
</dbReference>
<dbReference type="PRINTS" id="PR00260">
    <property type="entry name" value="CHEMTRNSDUCR"/>
</dbReference>
<dbReference type="Pfam" id="PF08447">
    <property type="entry name" value="PAS_3"/>
    <property type="match status" value="1"/>
</dbReference>
<dbReference type="SUPFAM" id="SSF55785">
    <property type="entry name" value="PYP-like sensor domain (PAS domain)"/>
    <property type="match status" value="1"/>
</dbReference>
<dbReference type="InterPro" id="IPR035965">
    <property type="entry name" value="PAS-like_dom_sf"/>
</dbReference>
<dbReference type="InterPro" id="IPR001610">
    <property type="entry name" value="PAC"/>
</dbReference>
<feature type="coiled-coil region" evidence="4">
    <location>
        <begin position="445"/>
        <end position="472"/>
    </location>
</feature>
<evidence type="ECO:0000259" key="7">
    <source>
        <dbReference type="PROSITE" id="PS50111"/>
    </source>
</evidence>
<dbReference type="NCBIfam" id="TIGR00229">
    <property type="entry name" value="sensory_box"/>
    <property type="match status" value="1"/>
</dbReference>
<dbReference type="InterPro" id="IPR013655">
    <property type="entry name" value="PAS_fold_3"/>
</dbReference>
<feature type="transmembrane region" description="Helical" evidence="6">
    <location>
        <begin position="198"/>
        <end position="219"/>
    </location>
</feature>
<dbReference type="CDD" id="cd06225">
    <property type="entry name" value="HAMP"/>
    <property type="match status" value="1"/>
</dbReference>
<dbReference type="SMART" id="SM00283">
    <property type="entry name" value="MA"/>
    <property type="match status" value="1"/>
</dbReference>
<dbReference type="PANTHER" id="PTHR43531">
    <property type="entry name" value="PROTEIN ICFG"/>
    <property type="match status" value="1"/>
</dbReference>
<dbReference type="InterPro" id="IPR000014">
    <property type="entry name" value="PAS"/>
</dbReference>
<protein>
    <submittedName>
        <fullName evidence="9">Methyl-accepting chemotaxis protein</fullName>
    </submittedName>
</protein>
<dbReference type="SMART" id="SM00086">
    <property type="entry name" value="PAC"/>
    <property type="match status" value="1"/>
</dbReference>
<comment type="similarity">
    <text evidence="2">Belongs to the methyl-accepting chemotaxis (MCP) protein family.</text>
</comment>
<reference evidence="9 10" key="1">
    <citation type="journal article" date="2021" name="Front. Microbiol.">
        <title>Aerobic Denitrification and Heterotrophic Sulfur Oxidation in the Genus Halomonas Revealed by Six Novel Species Characterizations and Genome-Based Analysis.</title>
        <authorList>
            <person name="Wang L."/>
            <person name="Shao Z."/>
        </authorList>
    </citation>
    <scope>NUCLEOTIDE SEQUENCE [LARGE SCALE GENOMIC DNA]</scope>
    <source>
        <strain evidence="9 10">MCCC 1A11036</strain>
    </source>
</reference>
<evidence type="ECO:0000259" key="8">
    <source>
        <dbReference type="PROSITE" id="PS50885"/>
    </source>
</evidence>
<dbReference type="PROSITE" id="PS50885">
    <property type="entry name" value="HAMP"/>
    <property type="match status" value="1"/>
</dbReference>
<evidence type="ECO:0000256" key="3">
    <source>
        <dbReference type="PROSITE-ProRule" id="PRU00284"/>
    </source>
</evidence>
<dbReference type="Gene3D" id="3.30.450.20">
    <property type="entry name" value="PAS domain"/>
    <property type="match status" value="1"/>
</dbReference>
<evidence type="ECO:0000256" key="1">
    <source>
        <dbReference type="ARBA" id="ARBA00023224"/>
    </source>
</evidence>
<keyword evidence="4" id="KW-0175">Coiled coil</keyword>